<accession>A0A1G1KU88</accession>
<dbReference type="InterPro" id="IPR050834">
    <property type="entry name" value="Glycosyltransf_2"/>
</dbReference>
<dbReference type="EMBL" id="MHFR01000053">
    <property type="protein sequence ID" value="OGW96119.1"/>
    <property type="molecule type" value="Genomic_DNA"/>
</dbReference>
<gene>
    <name evidence="2" type="ORF">A3G33_02050</name>
</gene>
<dbReference type="PANTHER" id="PTHR43685">
    <property type="entry name" value="GLYCOSYLTRANSFERASE"/>
    <property type="match status" value="1"/>
</dbReference>
<dbReference type="PANTHER" id="PTHR43685:SF11">
    <property type="entry name" value="GLYCOSYLTRANSFERASE TAGX-RELATED"/>
    <property type="match status" value="1"/>
</dbReference>
<dbReference type="SUPFAM" id="SSF53448">
    <property type="entry name" value="Nucleotide-diphospho-sugar transferases"/>
    <property type="match status" value="1"/>
</dbReference>
<dbReference type="Gene3D" id="3.90.550.10">
    <property type="entry name" value="Spore Coat Polysaccharide Biosynthesis Protein SpsA, Chain A"/>
    <property type="match status" value="1"/>
</dbReference>
<reference evidence="2 3" key="1">
    <citation type="journal article" date="2016" name="Nat. Commun.">
        <title>Thousands of microbial genomes shed light on interconnected biogeochemical processes in an aquifer system.</title>
        <authorList>
            <person name="Anantharaman K."/>
            <person name="Brown C.T."/>
            <person name="Hug L.A."/>
            <person name="Sharon I."/>
            <person name="Castelle C.J."/>
            <person name="Probst A.J."/>
            <person name="Thomas B.C."/>
            <person name="Singh A."/>
            <person name="Wilkins M.J."/>
            <person name="Karaoz U."/>
            <person name="Brodie E.L."/>
            <person name="Williams K.H."/>
            <person name="Hubbard S.S."/>
            <person name="Banfield J.F."/>
        </authorList>
    </citation>
    <scope>NUCLEOTIDE SEQUENCE [LARGE SCALE GENOMIC DNA]</scope>
</reference>
<dbReference type="Proteomes" id="UP000178187">
    <property type="component" value="Unassembled WGS sequence"/>
</dbReference>
<feature type="domain" description="Glycosyltransferase 2-like" evidence="1">
    <location>
        <begin position="8"/>
        <end position="142"/>
    </location>
</feature>
<evidence type="ECO:0000313" key="3">
    <source>
        <dbReference type="Proteomes" id="UP000178187"/>
    </source>
</evidence>
<proteinExistence type="predicted"/>
<organism evidence="2 3">
    <name type="scientific">Candidatus Danuiimicrobium aquiferis</name>
    <dbReference type="NCBI Taxonomy" id="1801832"/>
    <lineage>
        <taxon>Bacteria</taxon>
        <taxon>Pseudomonadati</taxon>
        <taxon>Candidatus Omnitrophota</taxon>
        <taxon>Candidatus Danuiimicrobium</taxon>
    </lineage>
</organism>
<comment type="caution">
    <text evidence="2">The sequence shown here is derived from an EMBL/GenBank/DDBJ whole genome shotgun (WGS) entry which is preliminary data.</text>
</comment>
<evidence type="ECO:0000313" key="2">
    <source>
        <dbReference type="EMBL" id="OGW96119.1"/>
    </source>
</evidence>
<name>A0A1G1KU88_9BACT</name>
<dbReference type="Pfam" id="PF00535">
    <property type="entry name" value="Glycos_transf_2"/>
    <property type="match status" value="1"/>
</dbReference>
<dbReference type="InterPro" id="IPR001173">
    <property type="entry name" value="Glyco_trans_2-like"/>
</dbReference>
<sequence>MGQKMIISAIICTHNRSDYLSRSINSLVHQSYPASDYEILVIDNHSSDDTKKIVTHGFQHVKNLRYIYEGAIGLSHARNTGWKEANGKYVAYLDDDAIVEKDWLEKIVSAFETIKPMPGCVGGKTEPIFETPRPRWLTNTLLPYLSIINWSNTPIILSCGQWLIGTNMAFPKKLLADMNGFPLNLGRIGNKLLSGEERLLQLHLQAQGMTSYYDPRISVSHHIPISRLTRSWFVSRSFWSGVSKSVIIENLSVCSKIPIKNLKGSSLIKPFRQRLGALKELLSPFTVLCYLASLMGRISAQLKIVK</sequence>
<dbReference type="InterPro" id="IPR029044">
    <property type="entry name" value="Nucleotide-diphossugar_trans"/>
</dbReference>
<dbReference type="CDD" id="cd00761">
    <property type="entry name" value="Glyco_tranf_GTA_type"/>
    <property type="match status" value="1"/>
</dbReference>
<protein>
    <recommendedName>
        <fullName evidence="1">Glycosyltransferase 2-like domain-containing protein</fullName>
    </recommendedName>
</protein>
<evidence type="ECO:0000259" key="1">
    <source>
        <dbReference type="Pfam" id="PF00535"/>
    </source>
</evidence>
<dbReference type="AlphaFoldDB" id="A0A1G1KU88"/>